<evidence type="ECO:0008006" key="4">
    <source>
        <dbReference type="Google" id="ProtNLM"/>
    </source>
</evidence>
<dbReference type="CDD" id="cd21416">
    <property type="entry name" value="HDC_protein"/>
    <property type="match status" value="1"/>
</dbReference>
<feature type="transmembrane region" description="Helical" evidence="1">
    <location>
        <begin position="269"/>
        <end position="288"/>
    </location>
</feature>
<evidence type="ECO:0000313" key="3">
    <source>
        <dbReference type="Proteomes" id="UP000245845"/>
    </source>
</evidence>
<reference evidence="2 3" key="1">
    <citation type="submission" date="2018-05" db="EMBL/GenBank/DDBJ databases">
        <title>The Hungate 1000. A catalogue of reference genomes from the rumen microbiome.</title>
        <authorList>
            <person name="Kelly W."/>
        </authorList>
    </citation>
    <scope>NUCLEOTIDE SEQUENCE [LARGE SCALE GENOMIC DNA]</scope>
    <source>
        <strain evidence="2 3">NLAE-zl-C242</strain>
    </source>
</reference>
<keyword evidence="1" id="KW-0812">Transmembrane</keyword>
<dbReference type="Proteomes" id="UP000245845">
    <property type="component" value="Unassembled WGS sequence"/>
</dbReference>
<proteinExistence type="predicted"/>
<feature type="transmembrane region" description="Helical" evidence="1">
    <location>
        <begin position="61"/>
        <end position="83"/>
    </location>
</feature>
<protein>
    <recommendedName>
        <fullName evidence="4">Na+/glutamate symporter</fullName>
    </recommendedName>
</protein>
<feature type="transmembrane region" description="Helical" evidence="1">
    <location>
        <begin position="147"/>
        <end position="168"/>
    </location>
</feature>
<dbReference type="AlphaFoldDB" id="A0A2Y9C690"/>
<dbReference type="RefSeq" id="WP_109732958.1">
    <property type="nucleotide sequence ID" value="NZ_BAAACK010000015.1"/>
</dbReference>
<keyword evidence="3" id="KW-1185">Reference proteome</keyword>
<accession>A0A2Y9C690</accession>
<feature type="transmembrane region" description="Helical" evidence="1">
    <location>
        <begin position="328"/>
        <end position="349"/>
    </location>
</feature>
<feature type="transmembrane region" description="Helical" evidence="1">
    <location>
        <begin position="369"/>
        <end position="392"/>
    </location>
</feature>
<keyword evidence="1" id="KW-0472">Membrane</keyword>
<feature type="transmembrane region" description="Helical" evidence="1">
    <location>
        <begin position="294"/>
        <end position="316"/>
    </location>
</feature>
<feature type="transmembrane region" description="Helical" evidence="1">
    <location>
        <begin position="212"/>
        <end position="232"/>
    </location>
</feature>
<feature type="transmembrane region" description="Helical" evidence="1">
    <location>
        <begin position="89"/>
        <end position="112"/>
    </location>
</feature>
<feature type="transmembrane region" description="Helical" evidence="1">
    <location>
        <begin position="33"/>
        <end position="49"/>
    </location>
</feature>
<comment type="caution">
    <text evidence="2">The sequence shown here is derived from an EMBL/GenBank/DDBJ whole genome shotgun (WGS) entry which is preliminary data.</text>
</comment>
<evidence type="ECO:0000256" key="1">
    <source>
        <dbReference type="SAM" id="Phobius"/>
    </source>
</evidence>
<sequence>MLWSFEFNLMLFCVIVLIAEVISKKTSARIPSVFLVGAIFMVLFVGKIIPSDFIDSSYMELVGRITLTMLIINMGTTFDIMQIKKEWKTVLVCLAVSLSLILIVGFALRPIIGRELAIMSPGPIAGGGAAAAMVAAAIGGIKPQLASYPWLIFMLQGLIGFPLCGWAMRKELQHKKMLIDKNGYVKSTVQQTQENHKKKLCDKVPQSYKSTAYYWSTLLIFAVLNIAVNKAFLGQFKINTNVTAIILGIVLSHFGILEKDPLSKSNSMGMLFLGLIASMANSFAMVGAPELLAMIKPLVIVFAVSTLVMFIIGIIGSKIFKMSKYRGIAIALNCYVGFPYNFMLCREAVTSMTDDKEQQKLLEDDLMPTMIVASLISVTLVSVIVAGLMLSFL</sequence>
<feature type="transmembrane region" description="Helical" evidence="1">
    <location>
        <begin position="124"/>
        <end position="141"/>
    </location>
</feature>
<organism evidence="2 3">
    <name type="scientific">Faecalicatena orotica</name>
    <dbReference type="NCBI Taxonomy" id="1544"/>
    <lineage>
        <taxon>Bacteria</taxon>
        <taxon>Bacillati</taxon>
        <taxon>Bacillota</taxon>
        <taxon>Clostridia</taxon>
        <taxon>Lachnospirales</taxon>
        <taxon>Lachnospiraceae</taxon>
        <taxon>Faecalicatena</taxon>
    </lineage>
</organism>
<name>A0A2Y9C690_9FIRM</name>
<evidence type="ECO:0000313" key="2">
    <source>
        <dbReference type="EMBL" id="PWJ23437.1"/>
    </source>
</evidence>
<dbReference type="InterPro" id="IPR049576">
    <property type="entry name" value="HDC-like"/>
</dbReference>
<gene>
    <name evidence="2" type="ORF">A8806_11463</name>
</gene>
<feature type="transmembrane region" description="Helical" evidence="1">
    <location>
        <begin position="238"/>
        <end position="257"/>
    </location>
</feature>
<dbReference type="EMBL" id="QGDL01000014">
    <property type="protein sequence ID" value="PWJ23437.1"/>
    <property type="molecule type" value="Genomic_DNA"/>
</dbReference>
<keyword evidence="1" id="KW-1133">Transmembrane helix</keyword>
<dbReference type="OrthoDB" id="3243277at2"/>